<protein>
    <submittedName>
        <fullName evidence="1">Uncharacterized protein</fullName>
    </submittedName>
</protein>
<proteinExistence type="predicted"/>
<sequence>MESTLTNITHRHHPQPLSFTHHHRHLASKSIIFPKSPSFPSLTPIRSSIRNPNHKAPKHQIPKPINPTPKSLLKTTVITGVTVAAVFLSQFSLKPSIAAPISSSPPPATVETLEEEQTLEQHLCTHPDDIKALKTLMEIKIKTGKVQEAIGIINQLINLEPEDSEWQLLKHHLHSFAGDHDSAKLGFEEIITKDPFRVEAYHGLVMAASAKESPNELKEVENRILEGIESCKKAKKKDDMRDFKLLLAQIRVIQSDYDDAIKIYQELSKEEPRDFRPYLCQGIIHTLLGKNDDAENMFGKYRRLVPKGHPYTKYFDENMIATKIFAQKLENDRAYSKS</sequence>
<dbReference type="AlphaFoldDB" id="A0A5N6MA41"/>
<evidence type="ECO:0000313" key="2">
    <source>
        <dbReference type="Proteomes" id="UP000326396"/>
    </source>
</evidence>
<dbReference type="Gene3D" id="1.25.40.10">
    <property type="entry name" value="Tetratricopeptide repeat domain"/>
    <property type="match status" value="1"/>
</dbReference>
<keyword evidence="2" id="KW-1185">Reference proteome</keyword>
<name>A0A5N6MA41_9ASTR</name>
<comment type="caution">
    <text evidence="1">The sequence shown here is derived from an EMBL/GenBank/DDBJ whole genome shotgun (WGS) entry which is preliminary data.</text>
</comment>
<reference evidence="1 2" key="1">
    <citation type="submission" date="2019-05" db="EMBL/GenBank/DDBJ databases">
        <title>Mikania micrantha, genome provides insights into the molecular mechanism of rapid growth.</title>
        <authorList>
            <person name="Liu B."/>
        </authorList>
    </citation>
    <scope>NUCLEOTIDE SEQUENCE [LARGE SCALE GENOMIC DNA]</scope>
    <source>
        <strain evidence="1">NLD-2019</strain>
        <tissue evidence="1">Leaf</tissue>
    </source>
</reference>
<dbReference type="Proteomes" id="UP000326396">
    <property type="component" value="Linkage Group LG6"/>
</dbReference>
<gene>
    <name evidence="1" type="ORF">E3N88_32980</name>
</gene>
<dbReference type="EMBL" id="SZYD01000016">
    <property type="protein sequence ID" value="KAD3337460.1"/>
    <property type="molecule type" value="Genomic_DNA"/>
</dbReference>
<dbReference type="PANTHER" id="PTHR36350">
    <property type="entry name" value="TRANSMEMBRANE PROTEIN"/>
    <property type="match status" value="1"/>
</dbReference>
<dbReference type="Pfam" id="PF14559">
    <property type="entry name" value="TPR_19"/>
    <property type="match status" value="1"/>
</dbReference>
<dbReference type="SUPFAM" id="SSF48452">
    <property type="entry name" value="TPR-like"/>
    <property type="match status" value="1"/>
</dbReference>
<accession>A0A5N6MA41</accession>
<evidence type="ECO:0000313" key="1">
    <source>
        <dbReference type="EMBL" id="KAD3337460.1"/>
    </source>
</evidence>
<dbReference type="InterPro" id="IPR011990">
    <property type="entry name" value="TPR-like_helical_dom_sf"/>
</dbReference>
<dbReference type="PANTHER" id="PTHR36350:SF3">
    <property type="entry name" value="TRANSMEMBRANE PROTEIN"/>
    <property type="match status" value="1"/>
</dbReference>
<organism evidence="1 2">
    <name type="scientific">Mikania micrantha</name>
    <name type="common">bitter vine</name>
    <dbReference type="NCBI Taxonomy" id="192012"/>
    <lineage>
        <taxon>Eukaryota</taxon>
        <taxon>Viridiplantae</taxon>
        <taxon>Streptophyta</taxon>
        <taxon>Embryophyta</taxon>
        <taxon>Tracheophyta</taxon>
        <taxon>Spermatophyta</taxon>
        <taxon>Magnoliopsida</taxon>
        <taxon>eudicotyledons</taxon>
        <taxon>Gunneridae</taxon>
        <taxon>Pentapetalae</taxon>
        <taxon>asterids</taxon>
        <taxon>campanulids</taxon>
        <taxon>Asterales</taxon>
        <taxon>Asteraceae</taxon>
        <taxon>Asteroideae</taxon>
        <taxon>Heliantheae alliance</taxon>
        <taxon>Eupatorieae</taxon>
        <taxon>Mikania</taxon>
    </lineage>
</organism>
<dbReference type="OrthoDB" id="66906at2759"/>